<evidence type="ECO:0000256" key="2">
    <source>
        <dbReference type="ARBA" id="ARBA00022898"/>
    </source>
</evidence>
<dbReference type="Gene3D" id="3.40.640.10">
    <property type="entry name" value="Type I PLP-dependent aspartate aminotransferase-like (Major domain)"/>
    <property type="match status" value="1"/>
</dbReference>
<proteinExistence type="inferred from homology"/>
<reference evidence="4 5" key="1">
    <citation type="submission" date="2018-03" db="EMBL/GenBank/DDBJ databases">
        <title>Genomic Encyclopedia of Archaeal and Bacterial Type Strains, Phase II (KMG-II): from individual species to whole genera.</title>
        <authorList>
            <person name="Goeker M."/>
        </authorList>
    </citation>
    <scope>NUCLEOTIDE SEQUENCE [LARGE SCALE GENOMIC DNA]</scope>
    <source>
        <strain evidence="4 5">DSM 100065</strain>
    </source>
</reference>
<comment type="caution">
    <text evidence="4">The sequence shown here is derived from an EMBL/GenBank/DDBJ whole genome shotgun (WGS) entry which is preliminary data.</text>
</comment>
<dbReference type="InterPro" id="IPR015424">
    <property type="entry name" value="PyrdxlP-dep_Trfase"/>
</dbReference>
<dbReference type="Proteomes" id="UP000237752">
    <property type="component" value="Unassembled WGS sequence"/>
</dbReference>
<evidence type="ECO:0000313" key="5">
    <source>
        <dbReference type="Proteomes" id="UP000237752"/>
    </source>
</evidence>
<evidence type="ECO:0000313" key="4">
    <source>
        <dbReference type="EMBL" id="PRZ42818.1"/>
    </source>
</evidence>
<organism evidence="4 5">
    <name type="scientific">Antricoccus suffuscus</name>
    <dbReference type="NCBI Taxonomy" id="1629062"/>
    <lineage>
        <taxon>Bacteria</taxon>
        <taxon>Bacillati</taxon>
        <taxon>Actinomycetota</taxon>
        <taxon>Actinomycetes</taxon>
        <taxon>Geodermatophilales</taxon>
        <taxon>Antricoccaceae</taxon>
        <taxon>Antricoccus</taxon>
    </lineage>
</organism>
<name>A0A2T1A3C0_9ACTN</name>
<dbReference type="PANTHER" id="PTHR43713:SF3">
    <property type="entry name" value="GLUTAMATE-1-SEMIALDEHYDE 2,1-AMINOMUTASE 1, CHLOROPLASTIC-RELATED"/>
    <property type="match status" value="1"/>
</dbReference>
<dbReference type="GO" id="GO:0030170">
    <property type="term" value="F:pyridoxal phosphate binding"/>
    <property type="evidence" value="ECO:0007669"/>
    <property type="project" value="InterPro"/>
</dbReference>
<dbReference type="PANTHER" id="PTHR43713">
    <property type="entry name" value="GLUTAMATE-1-SEMIALDEHYDE 2,1-AMINOMUTASE"/>
    <property type="match status" value="1"/>
</dbReference>
<dbReference type="InterPro" id="IPR049704">
    <property type="entry name" value="Aminotrans_3_PPA_site"/>
</dbReference>
<keyword evidence="5" id="KW-1185">Reference proteome</keyword>
<dbReference type="GO" id="GO:0008483">
    <property type="term" value="F:transaminase activity"/>
    <property type="evidence" value="ECO:0007669"/>
    <property type="project" value="InterPro"/>
</dbReference>
<dbReference type="AlphaFoldDB" id="A0A2T1A3C0"/>
<keyword evidence="2 3" id="KW-0663">Pyridoxal phosphate</keyword>
<dbReference type="InterPro" id="IPR015422">
    <property type="entry name" value="PyrdxlP-dep_Trfase_small"/>
</dbReference>
<dbReference type="InterPro" id="IPR005814">
    <property type="entry name" value="Aminotrans_3"/>
</dbReference>
<dbReference type="Pfam" id="PF00202">
    <property type="entry name" value="Aminotran_3"/>
    <property type="match status" value="1"/>
</dbReference>
<comment type="similarity">
    <text evidence="3">Belongs to the class-III pyridoxal-phosphate-dependent aminotransferase family.</text>
</comment>
<protein>
    <submittedName>
        <fullName evidence="4">Glutamate-1-semialdehyde 2,1-aminomutase</fullName>
    </submittedName>
</protein>
<comment type="cofactor">
    <cofactor evidence="1">
        <name>pyridoxal 5'-phosphate</name>
        <dbReference type="ChEBI" id="CHEBI:597326"/>
    </cofactor>
</comment>
<evidence type="ECO:0000256" key="3">
    <source>
        <dbReference type="RuleBase" id="RU003560"/>
    </source>
</evidence>
<accession>A0A2T1A3C0</accession>
<sequence>MDNASGAYLTDIDGNRYVDCFLALGPMFFGNSPRPVIDAVTDSINTALQFSGQNLNEARLAERVLALQPWADKLTFANTGSEAVQSALRIARGTTGRNVIVKFEGHYHGWIDPVFVNTPGTPLTAHHGGKVEIAHTNHGLAVPGNIVVANWGDLDSFTQLMAEIGDQVAAVIIEASVSGAGNYLPPPGLMEGIKSVTHKHGGLVILDEVITGFRFAPGGIASILDFQPDLATYAKAIGSGFPIALVAGTDAAMESVLDGRVTIGGTYNATPSSVAAALAVLDMIEDGGNAMYARVNGLAKRLATGFEQAAADMSVPIKVNHLASLVKVFFGRTDFKNSYSDLITSDSAAMADVSERMLAHGTYVAPKGMFFLSTEHTERDIDTIIRGFHSALEERGGAGSHGLRTR</sequence>
<dbReference type="InterPro" id="IPR015421">
    <property type="entry name" value="PyrdxlP-dep_Trfase_major"/>
</dbReference>
<dbReference type="Gene3D" id="3.90.1150.10">
    <property type="entry name" value="Aspartate Aminotransferase, domain 1"/>
    <property type="match status" value="1"/>
</dbReference>
<dbReference type="EMBL" id="PVUE01000004">
    <property type="protein sequence ID" value="PRZ42818.1"/>
    <property type="molecule type" value="Genomic_DNA"/>
</dbReference>
<evidence type="ECO:0000256" key="1">
    <source>
        <dbReference type="ARBA" id="ARBA00001933"/>
    </source>
</evidence>
<gene>
    <name evidence="4" type="ORF">CLV47_104166</name>
</gene>
<dbReference type="PROSITE" id="PS00600">
    <property type="entry name" value="AA_TRANSFER_CLASS_3"/>
    <property type="match status" value="1"/>
</dbReference>
<dbReference type="SUPFAM" id="SSF53383">
    <property type="entry name" value="PLP-dependent transferases"/>
    <property type="match status" value="1"/>
</dbReference>